<name>A0A285NLB2_9BACI</name>
<dbReference type="Pfam" id="PF01266">
    <property type="entry name" value="DAO"/>
    <property type="match status" value="1"/>
</dbReference>
<evidence type="ECO:0000313" key="7">
    <source>
        <dbReference type="EMBL" id="SNZ10245.1"/>
    </source>
</evidence>
<dbReference type="PRINTS" id="PR00162">
    <property type="entry name" value="RIESKE"/>
</dbReference>
<dbReference type="GO" id="GO:0051537">
    <property type="term" value="F:2 iron, 2 sulfur cluster binding"/>
    <property type="evidence" value="ECO:0007669"/>
    <property type="project" value="UniProtKB-KW"/>
</dbReference>
<dbReference type="InterPro" id="IPR036922">
    <property type="entry name" value="Rieske_2Fe-2S_sf"/>
</dbReference>
<dbReference type="OrthoDB" id="9767869at2"/>
<evidence type="ECO:0000256" key="2">
    <source>
        <dbReference type="ARBA" id="ARBA00022723"/>
    </source>
</evidence>
<feature type="domain" description="Rieske" evidence="6">
    <location>
        <begin position="419"/>
        <end position="503"/>
    </location>
</feature>
<evidence type="ECO:0000256" key="4">
    <source>
        <dbReference type="ARBA" id="ARBA00023014"/>
    </source>
</evidence>
<keyword evidence="3" id="KW-0408">Iron</keyword>
<reference evidence="8" key="1">
    <citation type="submission" date="2017-09" db="EMBL/GenBank/DDBJ databases">
        <authorList>
            <person name="Varghese N."/>
            <person name="Submissions S."/>
        </authorList>
    </citation>
    <scope>NUCLEOTIDE SEQUENCE [LARGE SCALE GENOMIC DNA]</scope>
    <source>
        <strain evidence="8">CGMCC 1.8913</strain>
    </source>
</reference>
<dbReference type="GO" id="GO:0004497">
    <property type="term" value="F:monooxygenase activity"/>
    <property type="evidence" value="ECO:0007669"/>
    <property type="project" value="UniProtKB-ARBA"/>
</dbReference>
<gene>
    <name evidence="7" type="ORF">SAMN05421503_1632</name>
</gene>
<dbReference type="FunFam" id="2.102.10.10:FF:000014">
    <property type="entry name" value="Oxidoreductase, FAD dependent"/>
    <property type="match status" value="1"/>
</dbReference>
<dbReference type="InterPro" id="IPR005805">
    <property type="entry name" value="Rieske_Fe-S_prot_C"/>
</dbReference>
<dbReference type="InterPro" id="IPR036188">
    <property type="entry name" value="FAD/NAD-bd_sf"/>
</dbReference>
<keyword evidence="8" id="KW-1185">Reference proteome</keyword>
<keyword evidence="1" id="KW-0001">2Fe-2S</keyword>
<dbReference type="GO" id="GO:0016705">
    <property type="term" value="F:oxidoreductase activity, acting on paired donors, with incorporation or reduction of molecular oxygen"/>
    <property type="evidence" value="ECO:0007669"/>
    <property type="project" value="UniProtKB-ARBA"/>
</dbReference>
<organism evidence="7 8">
    <name type="scientific">Terribacillus aidingensis</name>
    <dbReference type="NCBI Taxonomy" id="586416"/>
    <lineage>
        <taxon>Bacteria</taxon>
        <taxon>Bacillati</taxon>
        <taxon>Bacillota</taxon>
        <taxon>Bacilli</taxon>
        <taxon>Bacillales</taxon>
        <taxon>Bacillaceae</taxon>
        <taxon>Terribacillus</taxon>
    </lineage>
</organism>
<keyword evidence="2" id="KW-0479">Metal-binding</keyword>
<dbReference type="SUPFAM" id="SSF50022">
    <property type="entry name" value="ISP domain"/>
    <property type="match status" value="1"/>
</dbReference>
<dbReference type="Gene3D" id="3.50.50.60">
    <property type="entry name" value="FAD/NAD(P)-binding domain"/>
    <property type="match status" value="1"/>
</dbReference>
<dbReference type="InterPro" id="IPR017941">
    <property type="entry name" value="Rieske_2Fe-2S"/>
</dbReference>
<proteinExistence type="predicted"/>
<evidence type="ECO:0000256" key="3">
    <source>
        <dbReference type="ARBA" id="ARBA00023004"/>
    </source>
</evidence>
<dbReference type="InterPro" id="IPR006076">
    <property type="entry name" value="FAD-dep_OxRdtase"/>
</dbReference>
<evidence type="ECO:0000313" key="8">
    <source>
        <dbReference type="Proteomes" id="UP000219356"/>
    </source>
</evidence>
<accession>A0A285NLB2</accession>
<dbReference type="GO" id="GO:0005737">
    <property type="term" value="C:cytoplasm"/>
    <property type="evidence" value="ECO:0007669"/>
    <property type="project" value="TreeGrafter"/>
</dbReference>
<dbReference type="Pfam" id="PF00355">
    <property type="entry name" value="Rieske"/>
    <property type="match status" value="1"/>
</dbReference>
<dbReference type="Proteomes" id="UP000219356">
    <property type="component" value="Unassembled WGS sequence"/>
</dbReference>
<evidence type="ECO:0000259" key="6">
    <source>
        <dbReference type="PROSITE" id="PS51296"/>
    </source>
</evidence>
<dbReference type="STRING" id="586416.GZ22_08005"/>
<dbReference type="GO" id="GO:0016020">
    <property type="term" value="C:membrane"/>
    <property type="evidence" value="ECO:0007669"/>
    <property type="project" value="InterPro"/>
</dbReference>
<dbReference type="RefSeq" id="WP_097041020.1">
    <property type="nucleotide sequence ID" value="NZ_OBEK01000002.1"/>
</dbReference>
<keyword evidence="5" id="KW-1015">Disulfide bond</keyword>
<dbReference type="EMBL" id="OBEK01000002">
    <property type="protein sequence ID" value="SNZ10245.1"/>
    <property type="molecule type" value="Genomic_DNA"/>
</dbReference>
<dbReference type="PANTHER" id="PTHR13847:SF274">
    <property type="entry name" value="RIESKE 2FE-2S IRON-SULFUR PROTEIN YHFW-RELATED"/>
    <property type="match status" value="1"/>
</dbReference>
<dbReference type="GO" id="GO:0046872">
    <property type="term" value="F:metal ion binding"/>
    <property type="evidence" value="ECO:0007669"/>
    <property type="project" value="UniProtKB-KW"/>
</dbReference>
<dbReference type="CDD" id="cd03477">
    <property type="entry name" value="Rieske_YhfW_C"/>
    <property type="match status" value="1"/>
</dbReference>
<keyword evidence="4" id="KW-0411">Iron-sulfur</keyword>
<sequence length="503" mass="56121">MSTGKHESYWIETSDFPPFEKLQTDINTELCVVGGGIAGITSAYLLTKKGYKVTLIEALKLGHGTTGYTTAKLSAQHKLIYDQLISIFGEKTAKIHYQAAMETIEFVQETEKELQADFQFNMEPAYVFTDEEKQIRQIEKEWSAYKKLGIPGALLDDIPLPISAKKAVRMDQQAQFHPLLFLQAMTTYITANGGTIYEDTRAETINEVGKTTVKLKDGGSVTADHVVIATHFPFYDFKGAYFARLDMARSYIVSGKSPLAYPGGMYISVDSPSRSVRSAKDKNGETLWLIGGEGHRPGKGKQMKEHYSNLRNWGRSEFDMEEFDYNWSSEDFISLDSLFYIGRITEQTKNIYVATAFRKWGMSGGITAAKEITSLIDTGESLYQDIYDPARNDGTKGIRTLAKNLVEVSKELVSGKLEKTTKSIDELEPGEAGKIRNKGKLIGVYKDNDGTLHKVDTTCTHMGCEVHWNDAETTWDCPCHGSRFRASGEVIEGPAVKDLKKAD</sequence>
<dbReference type="InterPro" id="IPR038010">
    <property type="entry name" value="YhfW_C"/>
</dbReference>
<protein>
    <submittedName>
        <fullName evidence="7">Glycine/D-amino acid oxidase</fullName>
    </submittedName>
</protein>
<evidence type="ECO:0000256" key="5">
    <source>
        <dbReference type="ARBA" id="ARBA00023157"/>
    </source>
</evidence>
<dbReference type="SUPFAM" id="SSF51971">
    <property type="entry name" value="Nucleotide-binding domain"/>
    <property type="match status" value="1"/>
</dbReference>
<dbReference type="Gene3D" id="2.102.10.10">
    <property type="entry name" value="Rieske [2Fe-2S] iron-sulphur domain"/>
    <property type="match status" value="1"/>
</dbReference>
<dbReference type="AlphaFoldDB" id="A0A285NLB2"/>
<evidence type="ECO:0000256" key="1">
    <source>
        <dbReference type="ARBA" id="ARBA00022714"/>
    </source>
</evidence>
<dbReference type="Gene3D" id="3.30.9.10">
    <property type="entry name" value="D-Amino Acid Oxidase, subunit A, domain 2"/>
    <property type="match status" value="1"/>
</dbReference>
<dbReference type="PROSITE" id="PS51296">
    <property type="entry name" value="RIESKE"/>
    <property type="match status" value="1"/>
</dbReference>
<dbReference type="PANTHER" id="PTHR13847">
    <property type="entry name" value="SARCOSINE DEHYDROGENASE-RELATED"/>
    <property type="match status" value="1"/>
</dbReference>